<dbReference type="AlphaFoldDB" id="A0A8C9G034"/>
<keyword evidence="19" id="KW-1185">Reference proteome</keyword>
<evidence type="ECO:0000256" key="8">
    <source>
        <dbReference type="ARBA" id="ARBA00022982"/>
    </source>
</evidence>
<sequence>MRCPDRTAAKPPRSAGGEWGGGALTQRRHRRALPVSAAEVTQCAAAGMAAPKVKQDMPPPGGYGPIDYKRHLPRRGLSGYSLFALGIGSLLLGYYTIIKWNRERRCTAVPSRFLRAFPGPSPLSPRTPFPCAAHPLPPPLLPDRVPPQAAADRGPGGAHRADAAAAGGGRPQVGRGQRGARPLGGHGCSVGKPRRQHGSLSRRTLRLMRQNLDEEAKIMKDVPGWKVWARGTAGVRPAGLCPIGPTLRGWWCTRGSGGPLGESFWVGVGTALLELRWGRPFSSSHGLSPELSPVPEPLSHPHVSPPALSAPQVGESLFHTDRWVPPTVDELYYLRPAAEMDNEKFGLQYYV</sequence>
<dbReference type="GO" id="GO:0005743">
    <property type="term" value="C:mitochondrial inner membrane"/>
    <property type="evidence" value="ECO:0007669"/>
    <property type="project" value="UniProtKB-SubCell"/>
</dbReference>
<keyword evidence="9 17" id="KW-1133">Transmembrane helix</keyword>
<reference evidence="18" key="2">
    <citation type="submission" date="2025-09" db="UniProtKB">
        <authorList>
            <consortium name="Ensembl"/>
        </authorList>
    </citation>
    <scope>IDENTIFICATION</scope>
</reference>
<evidence type="ECO:0000313" key="18">
    <source>
        <dbReference type="Ensembl" id="ENSPSTP00000023635.1"/>
    </source>
</evidence>
<keyword evidence="8" id="KW-0249">Electron transport</keyword>
<evidence type="ECO:0000256" key="9">
    <source>
        <dbReference type="ARBA" id="ARBA00022989"/>
    </source>
</evidence>
<evidence type="ECO:0000256" key="14">
    <source>
        <dbReference type="ARBA" id="ARBA00045908"/>
    </source>
</evidence>
<reference evidence="18" key="1">
    <citation type="submission" date="2025-08" db="UniProtKB">
        <authorList>
            <consortium name="Ensembl"/>
        </authorList>
    </citation>
    <scope>IDENTIFICATION</scope>
</reference>
<evidence type="ECO:0000256" key="3">
    <source>
        <dbReference type="ARBA" id="ARBA00018192"/>
    </source>
</evidence>
<comment type="function">
    <text evidence="14">Accessory subunit of the mitochondrial membrane respiratory chain NADH dehydrogenase (Complex I), that is believed not to be involved in catalysis. Complex I functions in the transfer of electrons from NADH to the respiratory chain. The immediate electron acceptor for the enzyme is believed to be ubiquinone. Involved in the interferon/all-trans-retinoic acid (IFN/RA) induced cell death. This apoptotic activity is inhibited by interaction with viral IRF1. Prevents the transactivation of STAT3 target genes. May play a role in CARD15-mediated innate mucosal responses and serve to regulate intestinal epithelial cell responses to microbes.</text>
</comment>
<evidence type="ECO:0000256" key="7">
    <source>
        <dbReference type="ARBA" id="ARBA00022792"/>
    </source>
</evidence>
<comment type="subcellular location">
    <subcellularLocation>
        <location evidence="1">Mitochondrion inner membrane</location>
        <topology evidence="1">Single-pass membrane protein</topology>
        <orientation evidence="1">Matrix side</orientation>
    </subcellularLocation>
</comment>
<evidence type="ECO:0000256" key="12">
    <source>
        <dbReference type="ARBA" id="ARBA00030328"/>
    </source>
</evidence>
<feature type="region of interest" description="Disordered" evidence="16">
    <location>
        <begin position="1"/>
        <end position="31"/>
    </location>
</feature>
<feature type="transmembrane region" description="Helical" evidence="17">
    <location>
        <begin position="77"/>
        <end position="97"/>
    </location>
</feature>
<comment type="similarity">
    <text evidence="2">Belongs to the complex I NDUFA13 subunit family.</text>
</comment>
<evidence type="ECO:0000256" key="2">
    <source>
        <dbReference type="ARBA" id="ARBA00007312"/>
    </source>
</evidence>
<proteinExistence type="inferred from homology"/>
<evidence type="ECO:0000313" key="19">
    <source>
        <dbReference type="Proteomes" id="UP000694428"/>
    </source>
</evidence>
<dbReference type="GO" id="GO:0045271">
    <property type="term" value="C:respiratory chain complex I"/>
    <property type="evidence" value="ECO:0007669"/>
    <property type="project" value="UniProtKB-ARBA"/>
</dbReference>
<feature type="compositionally biased region" description="Low complexity" evidence="16">
    <location>
        <begin position="172"/>
        <end position="181"/>
    </location>
</feature>
<keyword evidence="11 17" id="KW-0472">Membrane</keyword>
<evidence type="ECO:0000256" key="13">
    <source>
        <dbReference type="ARBA" id="ARBA00031622"/>
    </source>
</evidence>
<dbReference type="PANTHER" id="PTHR12966">
    <property type="entry name" value="NADH DEHYDROGENASE UBIQUINONE 1 ALPHA SUBCOMPLEX SUBUNIT 13"/>
    <property type="match status" value="1"/>
</dbReference>
<evidence type="ECO:0000256" key="10">
    <source>
        <dbReference type="ARBA" id="ARBA00023128"/>
    </source>
</evidence>
<organism evidence="18 19">
    <name type="scientific">Pavo cristatus</name>
    <name type="common">Indian peafowl</name>
    <name type="synonym">Blue peafowl</name>
    <dbReference type="NCBI Taxonomy" id="9049"/>
    <lineage>
        <taxon>Eukaryota</taxon>
        <taxon>Metazoa</taxon>
        <taxon>Chordata</taxon>
        <taxon>Craniata</taxon>
        <taxon>Vertebrata</taxon>
        <taxon>Euteleostomi</taxon>
        <taxon>Archelosauria</taxon>
        <taxon>Archosauria</taxon>
        <taxon>Dinosauria</taxon>
        <taxon>Saurischia</taxon>
        <taxon>Theropoda</taxon>
        <taxon>Coelurosauria</taxon>
        <taxon>Aves</taxon>
        <taxon>Neognathae</taxon>
        <taxon>Galloanserae</taxon>
        <taxon>Galliformes</taxon>
        <taxon>Phasianidae</taxon>
        <taxon>Phasianinae</taxon>
        <taxon>Pavo</taxon>
    </lineage>
</organism>
<evidence type="ECO:0000256" key="4">
    <source>
        <dbReference type="ARBA" id="ARBA00022448"/>
    </source>
</evidence>
<feature type="compositionally biased region" description="Pro residues" evidence="16">
    <location>
        <begin position="135"/>
        <end position="145"/>
    </location>
</feature>
<dbReference type="Ensembl" id="ENSPSTT00000024866.1">
    <property type="protein sequence ID" value="ENSPSTP00000023635.1"/>
    <property type="gene ID" value="ENSPSTG00000017419.1"/>
</dbReference>
<keyword evidence="6 17" id="KW-0812">Transmembrane</keyword>
<evidence type="ECO:0000256" key="15">
    <source>
        <dbReference type="ARBA" id="ARBA00046797"/>
    </source>
</evidence>
<dbReference type="InterPro" id="IPR009346">
    <property type="entry name" value="GRIM-19"/>
</dbReference>
<keyword evidence="7" id="KW-0999">Mitochondrion inner membrane</keyword>
<evidence type="ECO:0000256" key="11">
    <source>
        <dbReference type="ARBA" id="ARBA00023136"/>
    </source>
</evidence>
<dbReference type="Proteomes" id="UP000694428">
    <property type="component" value="Unplaced"/>
</dbReference>
<accession>A0A8C9G034</accession>
<evidence type="ECO:0000256" key="1">
    <source>
        <dbReference type="ARBA" id="ARBA00004298"/>
    </source>
</evidence>
<protein>
    <recommendedName>
        <fullName evidence="3">NADH dehydrogenase [ubiquinone] 1 alpha subcomplex subunit 13</fullName>
    </recommendedName>
    <alternativeName>
        <fullName evidence="13">Complex I-B16.6</fullName>
    </alternativeName>
    <alternativeName>
        <fullName evidence="12">NADH-ubiquinone oxidoreductase B16.6 subunit</fullName>
    </alternativeName>
</protein>
<feature type="region of interest" description="Disordered" evidence="16">
    <location>
        <begin position="129"/>
        <end position="202"/>
    </location>
</feature>
<dbReference type="PANTHER" id="PTHR12966:SF0">
    <property type="entry name" value="NADH DEHYDROGENASE [UBIQUINONE] 1 ALPHA SUBCOMPLEX SUBUNIT 13"/>
    <property type="match status" value="1"/>
</dbReference>
<evidence type="ECO:0000256" key="6">
    <source>
        <dbReference type="ARBA" id="ARBA00022692"/>
    </source>
</evidence>
<dbReference type="Pfam" id="PF06212">
    <property type="entry name" value="GRIM-19"/>
    <property type="match status" value="2"/>
</dbReference>
<evidence type="ECO:0000256" key="5">
    <source>
        <dbReference type="ARBA" id="ARBA00022660"/>
    </source>
</evidence>
<keyword evidence="5" id="KW-0679">Respiratory chain</keyword>
<name>A0A8C9G034_PAVCR</name>
<evidence type="ECO:0000256" key="17">
    <source>
        <dbReference type="SAM" id="Phobius"/>
    </source>
</evidence>
<keyword evidence="4" id="KW-0813">Transport</keyword>
<evidence type="ECO:0000256" key="16">
    <source>
        <dbReference type="SAM" id="MobiDB-lite"/>
    </source>
</evidence>
<keyword evidence="10" id="KW-0496">Mitochondrion</keyword>
<comment type="subunit">
    <text evidence="15">Complex I is composed of 45 different subunits. Interacts with CARD15, but not with CARD4. Interacts with STAT3, but not with STAT1, STAT2 and STAT5A. Interacts with OLFM4.</text>
</comment>